<comment type="caution">
    <text evidence="11">The sequence shown here is derived from an EMBL/GenBank/DDBJ whole genome shotgun (WGS) entry which is preliminary data.</text>
</comment>
<dbReference type="SMART" id="SM00862">
    <property type="entry name" value="Trans_reg_C"/>
    <property type="match status" value="1"/>
</dbReference>
<name>A0ABU2L280_9ACTN</name>
<dbReference type="Gene3D" id="3.40.50.2300">
    <property type="match status" value="1"/>
</dbReference>
<evidence type="ECO:0000256" key="4">
    <source>
        <dbReference type="ARBA" id="ARBA00023125"/>
    </source>
</evidence>
<dbReference type="InterPro" id="IPR016032">
    <property type="entry name" value="Sig_transdc_resp-reg_C-effctor"/>
</dbReference>
<dbReference type="SUPFAM" id="SSF52172">
    <property type="entry name" value="CheY-like"/>
    <property type="match status" value="1"/>
</dbReference>
<dbReference type="CDD" id="cd00156">
    <property type="entry name" value="REC"/>
    <property type="match status" value="1"/>
</dbReference>
<feature type="domain" description="Response regulatory" evidence="9">
    <location>
        <begin position="61"/>
        <end position="174"/>
    </location>
</feature>
<dbReference type="SUPFAM" id="SSF46894">
    <property type="entry name" value="C-terminal effector domain of the bipartite response regulators"/>
    <property type="match status" value="1"/>
</dbReference>
<protein>
    <submittedName>
        <fullName evidence="11">Response regulator transcription factor</fullName>
    </submittedName>
</protein>
<dbReference type="EMBL" id="JAVREN010000001">
    <property type="protein sequence ID" value="MDT0305443.1"/>
    <property type="molecule type" value="Genomic_DNA"/>
</dbReference>
<dbReference type="Pfam" id="PF00486">
    <property type="entry name" value="Trans_reg_C"/>
    <property type="match status" value="1"/>
</dbReference>
<dbReference type="InterPro" id="IPR001867">
    <property type="entry name" value="OmpR/PhoB-type_DNA-bd"/>
</dbReference>
<keyword evidence="4 7" id="KW-0238">DNA-binding</keyword>
<feature type="compositionally biased region" description="Low complexity" evidence="8">
    <location>
        <begin position="1"/>
        <end position="17"/>
    </location>
</feature>
<evidence type="ECO:0000256" key="3">
    <source>
        <dbReference type="ARBA" id="ARBA00023015"/>
    </source>
</evidence>
<keyword evidence="3" id="KW-0805">Transcription regulation</keyword>
<dbReference type="InterPro" id="IPR001789">
    <property type="entry name" value="Sig_transdc_resp-reg_receiver"/>
</dbReference>
<dbReference type="PROSITE" id="PS50110">
    <property type="entry name" value="RESPONSE_REGULATORY"/>
    <property type="match status" value="1"/>
</dbReference>
<dbReference type="PANTHER" id="PTHR48111">
    <property type="entry name" value="REGULATOR OF RPOS"/>
    <property type="match status" value="1"/>
</dbReference>
<comment type="caution">
    <text evidence="6">Lacks conserved residue(s) required for the propagation of feature annotation.</text>
</comment>
<dbReference type="InterPro" id="IPR036388">
    <property type="entry name" value="WH-like_DNA-bd_sf"/>
</dbReference>
<dbReference type="CDD" id="cd00383">
    <property type="entry name" value="trans_reg_C"/>
    <property type="match status" value="1"/>
</dbReference>
<dbReference type="RefSeq" id="WP_311628354.1">
    <property type="nucleotide sequence ID" value="NZ_JAVREN010000001.1"/>
</dbReference>
<dbReference type="Gene3D" id="1.10.10.10">
    <property type="entry name" value="Winged helix-like DNA-binding domain superfamily/Winged helix DNA-binding domain"/>
    <property type="match status" value="1"/>
</dbReference>
<dbReference type="InterPro" id="IPR039420">
    <property type="entry name" value="WalR-like"/>
</dbReference>
<evidence type="ECO:0000313" key="12">
    <source>
        <dbReference type="Proteomes" id="UP001183388"/>
    </source>
</evidence>
<dbReference type="PANTHER" id="PTHR48111:SF1">
    <property type="entry name" value="TWO-COMPONENT RESPONSE REGULATOR ORR33"/>
    <property type="match status" value="1"/>
</dbReference>
<evidence type="ECO:0000313" key="11">
    <source>
        <dbReference type="EMBL" id="MDT0305443.1"/>
    </source>
</evidence>
<evidence type="ECO:0000256" key="7">
    <source>
        <dbReference type="PROSITE-ProRule" id="PRU01091"/>
    </source>
</evidence>
<evidence type="ECO:0000259" key="9">
    <source>
        <dbReference type="PROSITE" id="PS50110"/>
    </source>
</evidence>
<accession>A0ABU2L280</accession>
<keyword evidence="1" id="KW-0597">Phosphoprotein</keyword>
<evidence type="ECO:0000256" key="6">
    <source>
        <dbReference type="PROSITE-ProRule" id="PRU00169"/>
    </source>
</evidence>
<feature type="domain" description="OmpR/PhoB-type" evidence="10">
    <location>
        <begin position="181"/>
        <end position="280"/>
    </location>
</feature>
<feature type="region of interest" description="Disordered" evidence="8">
    <location>
        <begin position="1"/>
        <end position="55"/>
    </location>
</feature>
<keyword evidence="2" id="KW-0902">Two-component regulatory system</keyword>
<dbReference type="InterPro" id="IPR011006">
    <property type="entry name" value="CheY-like_superfamily"/>
</dbReference>
<sequence length="283" mass="30206">MGAWVSATQPTSAASPAVRTPAGPPVFSAEADREAAEAADADAPPRQAGQSPRIPLGSNPVVLLADADERIRQGLTAQLAKYQVSVVHCADGAAALLEAGLRKPDVLLVSADLPVIDGATVLRLVRRRLSIPVVLGVGPEDTAQVGPALAAGASACVARPYRPREVAQLLSLADRGGRGWDQPLVCGPLTLDPSTYEVRMHGVPTARLPLREFQLLHLLMLNAEKVITRDRIRAELWGEGARRSNTITVHIRRLRERLGDDPHHPEIIQTVRGVGYRLVPPGS</sequence>
<evidence type="ECO:0000259" key="10">
    <source>
        <dbReference type="PROSITE" id="PS51755"/>
    </source>
</evidence>
<dbReference type="SMART" id="SM00448">
    <property type="entry name" value="REC"/>
    <property type="match status" value="1"/>
</dbReference>
<keyword evidence="5" id="KW-0804">Transcription</keyword>
<dbReference type="PROSITE" id="PS51755">
    <property type="entry name" value="OMPR_PHOB"/>
    <property type="match status" value="1"/>
</dbReference>
<gene>
    <name evidence="11" type="ORF">RM780_00490</name>
</gene>
<organism evidence="11 12">
    <name type="scientific">Streptomyces boetiae</name>
    <dbReference type="NCBI Taxonomy" id="3075541"/>
    <lineage>
        <taxon>Bacteria</taxon>
        <taxon>Bacillati</taxon>
        <taxon>Actinomycetota</taxon>
        <taxon>Actinomycetes</taxon>
        <taxon>Kitasatosporales</taxon>
        <taxon>Streptomycetaceae</taxon>
        <taxon>Streptomyces</taxon>
    </lineage>
</organism>
<reference evidence="12" key="1">
    <citation type="submission" date="2023-07" db="EMBL/GenBank/DDBJ databases">
        <title>30 novel species of actinomycetes from the DSMZ collection.</title>
        <authorList>
            <person name="Nouioui I."/>
        </authorList>
    </citation>
    <scope>NUCLEOTIDE SEQUENCE [LARGE SCALE GENOMIC DNA]</scope>
    <source>
        <strain evidence="12">DSM 44917</strain>
    </source>
</reference>
<keyword evidence="12" id="KW-1185">Reference proteome</keyword>
<evidence type="ECO:0000256" key="2">
    <source>
        <dbReference type="ARBA" id="ARBA00023012"/>
    </source>
</evidence>
<evidence type="ECO:0000256" key="1">
    <source>
        <dbReference type="ARBA" id="ARBA00022553"/>
    </source>
</evidence>
<proteinExistence type="predicted"/>
<feature type="DNA-binding region" description="OmpR/PhoB-type" evidence="7">
    <location>
        <begin position="181"/>
        <end position="280"/>
    </location>
</feature>
<dbReference type="Pfam" id="PF00072">
    <property type="entry name" value="Response_reg"/>
    <property type="match status" value="1"/>
</dbReference>
<evidence type="ECO:0000256" key="8">
    <source>
        <dbReference type="SAM" id="MobiDB-lite"/>
    </source>
</evidence>
<dbReference type="Proteomes" id="UP001183388">
    <property type="component" value="Unassembled WGS sequence"/>
</dbReference>
<evidence type="ECO:0000256" key="5">
    <source>
        <dbReference type="ARBA" id="ARBA00023163"/>
    </source>
</evidence>